<comment type="caution">
    <text evidence="13">Lacks conserved residue(s) required for the propagation of feature annotation.</text>
</comment>
<keyword evidence="9" id="KW-0902">Two-component regulatory system</keyword>
<protein>
    <recommendedName>
        <fullName evidence="11">Sensory/regulatory protein RpfC</fullName>
        <ecNumber evidence="3">2.7.13.3</ecNumber>
    </recommendedName>
</protein>
<dbReference type="Pfam" id="PF02518">
    <property type="entry name" value="HATPase_c"/>
    <property type="match status" value="1"/>
</dbReference>
<feature type="transmembrane region" description="Helical" evidence="14">
    <location>
        <begin position="14"/>
        <end position="38"/>
    </location>
</feature>
<dbReference type="Gene3D" id="1.20.120.160">
    <property type="entry name" value="HPT domain"/>
    <property type="match status" value="1"/>
</dbReference>
<feature type="domain" description="Response regulatory" evidence="16">
    <location>
        <begin position="554"/>
        <end position="674"/>
    </location>
</feature>
<evidence type="ECO:0000256" key="11">
    <source>
        <dbReference type="ARBA" id="ARBA00068150"/>
    </source>
</evidence>
<evidence type="ECO:0000256" key="1">
    <source>
        <dbReference type="ARBA" id="ARBA00000085"/>
    </source>
</evidence>
<feature type="modified residue" description="Phosphohistidine" evidence="12">
    <location>
        <position position="883"/>
    </location>
</feature>
<dbReference type="CDD" id="cd17546">
    <property type="entry name" value="REC_hyHK_CKI1_RcsC-like"/>
    <property type="match status" value="1"/>
</dbReference>
<feature type="transmembrane region" description="Helical" evidence="14">
    <location>
        <begin position="198"/>
        <end position="222"/>
    </location>
</feature>
<dbReference type="InterPro" id="IPR036097">
    <property type="entry name" value="HisK_dim/P_sf"/>
</dbReference>
<dbReference type="Proteomes" id="UP000075635">
    <property type="component" value="Unassembled WGS sequence"/>
</dbReference>
<dbReference type="Gene3D" id="3.40.50.2300">
    <property type="match status" value="2"/>
</dbReference>
<dbReference type="InterPro" id="IPR036890">
    <property type="entry name" value="HATPase_C_sf"/>
</dbReference>
<dbReference type="CDD" id="cd16922">
    <property type="entry name" value="HATPase_EvgS-ArcB-TorS-like"/>
    <property type="match status" value="1"/>
</dbReference>
<dbReference type="Pfam" id="PF01627">
    <property type="entry name" value="Hpt"/>
    <property type="match status" value="1"/>
</dbReference>
<feature type="domain" description="HPt" evidence="18">
    <location>
        <begin position="844"/>
        <end position="940"/>
    </location>
</feature>
<comment type="subunit">
    <text evidence="10">At low DSF concentrations, interacts with RpfF.</text>
</comment>
<dbReference type="FunFam" id="1.10.287.130:FF:000002">
    <property type="entry name" value="Two-component osmosensing histidine kinase"/>
    <property type="match status" value="1"/>
</dbReference>
<evidence type="ECO:0000259" key="18">
    <source>
        <dbReference type="PROSITE" id="PS50894"/>
    </source>
</evidence>
<dbReference type="PRINTS" id="PR00344">
    <property type="entry name" value="BCTRLSENSOR"/>
</dbReference>
<dbReference type="InterPro" id="IPR011006">
    <property type="entry name" value="CheY-like_superfamily"/>
</dbReference>
<keyword evidence="5" id="KW-0808">Transferase</keyword>
<reference evidence="19 20" key="1">
    <citation type="submission" date="2014-02" db="EMBL/GenBank/DDBJ databases">
        <title>The small core and large imbalanced accessory genome model reveals a collaborative survival strategy of Sorangium cellulosum strains in nature.</title>
        <authorList>
            <person name="Han K."/>
            <person name="Peng R."/>
            <person name="Blom J."/>
            <person name="Li Y.-Z."/>
        </authorList>
    </citation>
    <scope>NUCLEOTIDE SEQUENCE [LARGE SCALE GENOMIC DNA]</scope>
    <source>
        <strain evidence="19 20">So0011-07</strain>
    </source>
</reference>
<sequence>MATPNIHGSLRIKLLRLILGALLLLGGATLLSSGALIYSADREVQAKREEELLAGLEEKARLLGFNQALALRSLVADNLFGDVKALIHQTVSENNDIAYGLFFDAEGRVWAASGLGPASSAKDAPPLTAKDLQALGITAEHSPRPVLQRRANPMGGGNVLEVAAPVVSEGAHAGTVIYGISTQGVAERMVQARSLASARLVTTLGLIGALILGSVAASYFLVKRVAVHITEPLLALRSAAGAIATGLRSSAPADQATGVQLKQWERVQIASGDELELLGAAFNSMVEANEQAFEELRVKTEQALEASRLKSEFLANMSHEIRTPMNGILGVIRLMQNQALDGKMRRYVETVDASANTLMAIINDVLDFSKLEAGKYVAQHVSYDLRLVIQEVAELMASQAHEKGLELVYRVERRVPTGVVGDPDRFRQVLTNLVGNAIKFTERGEVLIDASAPQQDRNAALIKLAVVDTGPGIAADDQKKLFSAFTQVDGSMVRKHGGTGLGLAISKRLVEVMGGEIAVESTPGQGSKFWFTIKVGVTSGGEQIRSAEWASGRRALVVEISKSWRDVVMEHLVAWGFDAESTASGRDAINRLELALLEDRPFSAAVVGVQMDDLGLEEFLRSIQSVPALQTLPVVALYHMGSSVALSGLDSTLVTQLPKPLRVSELYNTLQSALTGTKTAPVSKPGVEPGKIASKLPVLVVDDNEINRYVAMEQVEQLGLRVETASNGLEALECVKRKQYVAVLMDCQMPVMDGYTATQKIREWESTRGRHTVIIALTAHALVGERDRVLAAGMDDYLAKPVRPQSLQKTLWRHVVLHRDEPEPVSARASNARQPAALPVLDPEVPRSRKLIELVLKNVPSQLDGLEAAVRDALTADVKASAHKLKGSMLSIGASRVAELAEKMQHAAGQGELPRTDDLARLRREFDSVSVALREELFAAEAERSSSQARPK</sequence>
<dbReference type="Pfam" id="PF00512">
    <property type="entry name" value="HisKA"/>
    <property type="match status" value="1"/>
</dbReference>
<feature type="domain" description="Histidine kinase" evidence="15">
    <location>
        <begin position="316"/>
        <end position="537"/>
    </location>
</feature>
<dbReference type="GO" id="GO:0005886">
    <property type="term" value="C:plasma membrane"/>
    <property type="evidence" value="ECO:0007669"/>
    <property type="project" value="UniProtKB-SubCell"/>
</dbReference>
<keyword evidence="8" id="KW-0067">ATP-binding</keyword>
<dbReference type="AlphaFoldDB" id="A0A150S839"/>
<comment type="subcellular location">
    <subcellularLocation>
        <location evidence="2">Membrane</location>
    </subcellularLocation>
</comment>
<dbReference type="EC" id="2.7.13.3" evidence="3"/>
<evidence type="ECO:0000256" key="12">
    <source>
        <dbReference type="PROSITE-ProRule" id="PRU00110"/>
    </source>
</evidence>
<evidence type="ECO:0000256" key="7">
    <source>
        <dbReference type="ARBA" id="ARBA00022777"/>
    </source>
</evidence>
<evidence type="ECO:0000256" key="10">
    <source>
        <dbReference type="ARBA" id="ARBA00064003"/>
    </source>
</evidence>
<dbReference type="SUPFAM" id="SSF47226">
    <property type="entry name" value="Histidine-containing phosphotransfer domain, HPT domain"/>
    <property type="match status" value="1"/>
</dbReference>
<dbReference type="SMART" id="SM00388">
    <property type="entry name" value="HisKA"/>
    <property type="match status" value="1"/>
</dbReference>
<dbReference type="GO" id="GO:0005524">
    <property type="term" value="F:ATP binding"/>
    <property type="evidence" value="ECO:0007669"/>
    <property type="project" value="UniProtKB-KW"/>
</dbReference>
<dbReference type="InterPro" id="IPR004358">
    <property type="entry name" value="Sig_transdc_His_kin-like_C"/>
</dbReference>
<organism evidence="19 20">
    <name type="scientific">Sorangium cellulosum</name>
    <name type="common">Polyangium cellulosum</name>
    <dbReference type="NCBI Taxonomy" id="56"/>
    <lineage>
        <taxon>Bacteria</taxon>
        <taxon>Pseudomonadati</taxon>
        <taxon>Myxococcota</taxon>
        <taxon>Polyangia</taxon>
        <taxon>Polyangiales</taxon>
        <taxon>Polyangiaceae</taxon>
        <taxon>Sorangium</taxon>
    </lineage>
</organism>
<dbReference type="EMBL" id="JEMB01001316">
    <property type="protein sequence ID" value="KYF88644.1"/>
    <property type="molecule type" value="Genomic_DNA"/>
</dbReference>
<dbReference type="FunFam" id="3.30.565.10:FF:000010">
    <property type="entry name" value="Sensor histidine kinase RcsC"/>
    <property type="match status" value="1"/>
</dbReference>
<dbReference type="GO" id="GO:0000155">
    <property type="term" value="F:phosphorelay sensor kinase activity"/>
    <property type="evidence" value="ECO:0007669"/>
    <property type="project" value="InterPro"/>
</dbReference>
<evidence type="ECO:0000313" key="20">
    <source>
        <dbReference type="Proteomes" id="UP000075635"/>
    </source>
</evidence>
<dbReference type="PROSITE" id="PS50110">
    <property type="entry name" value="RESPONSE_REGULATORY"/>
    <property type="match status" value="2"/>
</dbReference>
<dbReference type="Pfam" id="PF00072">
    <property type="entry name" value="Response_reg"/>
    <property type="match status" value="1"/>
</dbReference>
<keyword evidence="14" id="KW-0812">Transmembrane</keyword>
<dbReference type="InterPro" id="IPR001789">
    <property type="entry name" value="Sig_transdc_resp-reg_receiver"/>
</dbReference>
<dbReference type="Gene3D" id="6.10.340.10">
    <property type="match status" value="1"/>
</dbReference>
<evidence type="ECO:0000313" key="19">
    <source>
        <dbReference type="EMBL" id="KYF88644.1"/>
    </source>
</evidence>
<dbReference type="SUPFAM" id="SSF52172">
    <property type="entry name" value="CheY-like"/>
    <property type="match status" value="2"/>
</dbReference>
<dbReference type="InterPro" id="IPR003594">
    <property type="entry name" value="HATPase_dom"/>
</dbReference>
<dbReference type="InterPro" id="IPR036641">
    <property type="entry name" value="HPT_dom_sf"/>
</dbReference>
<name>A0A150S839_SORCE</name>
<dbReference type="SUPFAM" id="SSF47384">
    <property type="entry name" value="Homodimeric domain of signal transducing histidine kinase"/>
    <property type="match status" value="1"/>
</dbReference>
<feature type="modified residue" description="4-aspartylphosphate" evidence="13">
    <location>
        <position position="746"/>
    </location>
</feature>
<evidence type="ECO:0000259" key="16">
    <source>
        <dbReference type="PROSITE" id="PS50110"/>
    </source>
</evidence>
<evidence type="ECO:0000259" key="15">
    <source>
        <dbReference type="PROSITE" id="PS50109"/>
    </source>
</evidence>
<evidence type="ECO:0000256" key="2">
    <source>
        <dbReference type="ARBA" id="ARBA00004370"/>
    </source>
</evidence>
<dbReference type="PROSITE" id="PS50885">
    <property type="entry name" value="HAMP"/>
    <property type="match status" value="1"/>
</dbReference>
<dbReference type="SMART" id="SM00448">
    <property type="entry name" value="REC"/>
    <property type="match status" value="1"/>
</dbReference>
<evidence type="ECO:0000259" key="17">
    <source>
        <dbReference type="PROSITE" id="PS50885"/>
    </source>
</evidence>
<feature type="domain" description="HAMP" evidence="17">
    <location>
        <begin position="265"/>
        <end position="294"/>
    </location>
</feature>
<keyword evidence="7 19" id="KW-0418">Kinase</keyword>
<proteinExistence type="predicted"/>
<dbReference type="InterPro" id="IPR008207">
    <property type="entry name" value="Sig_transdc_His_kin_Hpt_dom"/>
</dbReference>
<dbReference type="PROSITE" id="PS50894">
    <property type="entry name" value="HPT"/>
    <property type="match status" value="1"/>
</dbReference>
<evidence type="ECO:0000256" key="4">
    <source>
        <dbReference type="ARBA" id="ARBA00022553"/>
    </source>
</evidence>
<dbReference type="Pfam" id="PF00672">
    <property type="entry name" value="HAMP"/>
    <property type="match status" value="1"/>
</dbReference>
<evidence type="ECO:0000256" key="5">
    <source>
        <dbReference type="ARBA" id="ARBA00022679"/>
    </source>
</evidence>
<evidence type="ECO:0000256" key="6">
    <source>
        <dbReference type="ARBA" id="ARBA00022741"/>
    </source>
</evidence>
<feature type="domain" description="Response regulatory" evidence="16">
    <location>
        <begin position="697"/>
        <end position="815"/>
    </location>
</feature>
<comment type="catalytic activity">
    <reaction evidence="1">
        <text>ATP + protein L-histidine = ADP + protein N-phospho-L-histidine.</text>
        <dbReference type="EC" id="2.7.13.3"/>
    </reaction>
</comment>
<evidence type="ECO:0000256" key="14">
    <source>
        <dbReference type="SAM" id="Phobius"/>
    </source>
</evidence>
<dbReference type="InterPro" id="IPR003661">
    <property type="entry name" value="HisK_dim/P_dom"/>
</dbReference>
<comment type="caution">
    <text evidence="19">The sequence shown here is derived from an EMBL/GenBank/DDBJ whole genome shotgun (WGS) entry which is preliminary data.</text>
</comment>
<accession>A0A150S839</accession>
<gene>
    <name evidence="19" type="ORF">BE17_28045</name>
</gene>
<dbReference type="Gene3D" id="3.30.565.10">
    <property type="entry name" value="Histidine kinase-like ATPase, C-terminal domain"/>
    <property type="match status" value="1"/>
</dbReference>
<evidence type="ECO:0000256" key="8">
    <source>
        <dbReference type="ARBA" id="ARBA00022840"/>
    </source>
</evidence>
<dbReference type="PANTHER" id="PTHR45339:SF5">
    <property type="entry name" value="HISTIDINE KINASE"/>
    <property type="match status" value="1"/>
</dbReference>
<dbReference type="InterPro" id="IPR003660">
    <property type="entry name" value="HAMP_dom"/>
</dbReference>
<dbReference type="CDD" id="cd00082">
    <property type="entry name" value="HisKA"/>
    <property type="match status" value="1"/>
</dbReference>
<keyword evidence="14" id="KW-0472">Membrane</keyword>
<dbReference type="CDD" id="cd06225">
    <property type="entry name" value="HAMP"/>
    <property type="match status" value="1"/>
</dbReference>
<dbReference type="SMART" id="SM00387">
    <property type="entry name" value="HATPase_c"/>
    <property type="match status" value="1"/>
</dbReference>
<dbReference type="PANTHER" id="PTHR45339">
    <property type="entry name" value="HYBRID SIGNAL TRANSDUCTION HISTIDINE KINASE J"/>
    <property type="match status" value="1"/>
</dbReference>
<evidence type="ECO:0000256" key="13">
    <source>
        <dbReference type="PROSITE-ProRule" id="PRU00169"/>
    </source>
</evidence>
<dbReference type="InterPro" id="IPR005467">
    <property type="entry name" value="His_kinase_dom"/>
</dbReference>
<dbReference type="SUPFAM" id="SSF55874">
    <property type="entry name" value="ATPase domain of HSP90 chaperone/DNA topoisomerase II/histidine kinase"/>
    <property type="match status" value="1"/>
</dbReference>
<keyword evidence="6" id="KW-0547">Nucleotide-binding</keyword>
<evidence type="ECO:0000256" key="3">
    <source>
        <dbReference type="ARBA" id="ARBA00012438"/>
    </source>
</evidence>
<dbReference type="PROSITE" id="PS50109">
    <property type="entry name" value="HIS_KIN"/>
    <property type="match status" value="1"/>
</dbReference>
<evidence type="ECO:0000256" key="9">
    <source>
        <dbReference type="ARBA" id="ARBA00023012"/>
    </source>
</evidence>
<keyword evidence="4 13" id="KW-0597">Phosphoprotein</keyword>
<dbReference type="Gene3D" id="1.10.287.130">
    <property type="match status" value="1"/>
</dbReference>
<keyword evidence="14" id="KW-1133">Transmembrane helix</keyword>